<dbReference type="EMBL" id="WIOL01000006">
    <property type="protein sequence ID" value="MQT18287.1"/>
    <property type="molecule type" value="Genomic_DNA"/>
</dbReference>
<evidence type="ECO:0000313" key="2">
    <source>
        <dbReference type="EMBL" id="MQT18287.1"/>
    </source>
</evidence>
<comment type="caution">
    <text evidence="2">The sequence shown here is derived from an EMBL/GenBank/DDBJ whole genome shotgun (WGS) entry which is preliminary data.</text>
</comment>
<dbReference type="OrthoDB" id="7499953at2"/>
<evidence type="ECO:0000313" key="3">
    <source>
        <dbReference type="Proteomes" id="UP000481327"/>
    </source>
</evidence>
<organism evidence="2 3">
    <name type="scientific">Sandarakinorhabdus fusca</name>
    <dbReference type="NCBI Taxonomy" id="1439888"/>
    <lineage>
        <taxon>Bacteria</taxon>
        <taxon>Pseudomonadati</taxon>
        <taxon>Pseudomonadota</taxon>
        <taxon>Alphaproteobacteria</taxon>
        <taxon>Sphingomonadales</taxon>
        <taxon>Sphingosinicellaceae</taxon>
        <taxon>Sandarakinorhabdus</taxon>
    </lineage>
</organism>
<keyword evidence="1" id="KW-0472">Membrane</keyword>
<reference evidence="2 3" key="1">
    <citation type="submission" date="2019-09" db="EMBL/GenBank/DDBJ databases">
        <title>Polymorphobacter sp. isolated from a lake in China.</title>
        <authorList>
            <person name="Liu Z."/>
        </authorList>
    </citation>
    <scope>NUCLEOTIDE SEQUENCE [LARGE SCALE GENOMIC DNA]</scope>
    <source>
        <strain evidence="2 3">D40P</strain>
    </source>
</reference>
<proteinExistence type="predicted"/>
<sequence length="199" mass="21451">MTETPAAAAKRRRWISIGETVGILALVISGISLWDSHQDRVANRAATAAAARAKPAAVAPLVLTATADAAGETLRLASPNAERVIQTQTIVFPAALGVASVDTVGNPRIEADWFAAALHKAVGDDRKAGRLPIGVVTRYTDNGTEREDTAIYDIGHGWRERLLQRDMPVLEGITLVQRAPKNLQARLDSRWVQLHPAKE</sequence>
<evidence type="ECO:0000256" key="1">
    <source>
        <dbReference type="SAM" id="Phobius"/>
    </source>
</evidence>
<feature type="transmembrane region" description="Helical" evidence="1">
    <location>
        <begin position="14"/>
        <end position="34"/>
    </location>
</feature>
<dbReference type="AlphaFoldDB" id="A0A7C9LHI5"/>
<dbReference type="RefSeq" id="WP_152578765.1">
    <property type="nucleotide sequence ID" value="NZ_JAATJI010000001.1"/>
</dbReference>
<protein>
    <submittedName>
        <fullName evidence="2">Uncharacterized protein</fullName>
    </submittedName>
</protein>
<gene>
    <name evidence="2" type="ORF">F3168_13585</name>
</gene>
<keyword evidence="3" id="KW-1185">Reference proteome</keyword>
<name>A0A7C9LHI5_9SPHN</name>
<keyword evidence="1" id="KW-1133">Transmembrane helix</keyword>
<keyword evidence="1" id="KW-0812">Transmembrane</keyword>
<accession>A0A7C9LHI5</accession>
<dbReference type="Proteomes" id="UP000481327">
    <property type="component" value="Unassembled WGS sequence"/>
</dbReference>